<organism evidence="1 2">
    <name type="scientific">Cryptotermes secundus</name>
    <dbReference type="NCBI Taxonomy" id="105785"/>
    <lineage>
        <taxon>Eukaryota</taxon>
        <taxon>Metazoa</taxon>
        <taxon>Ecdysozoa</taxon>
        <taxon>Arthropoda</taxon>
        <taxon>Hexapoda</taxon>
        <taxon>Insecta</taxon>
        <taxon>Pterygota</taxon>
        <taxon>Neoptera</taxon>
        <taxon>Polyneoptera</taxon>
        <taxon>Dictyoptera</taxon>
        <taxon>Blattodea</taxon>
        <taxon>Blattoidea</taxon>
        <taxon>Termitoidae</taxon>
        <taxon>Kalotermitidae</taxon>
        <taxon>Cryptotermitinae</taxon>
        <taxon>Cryptotermes</taxon>
    </lineage>
</organism>
<evidence type="ECO:0000313" key="2">
    <source>
        <dbReference type="Proteomes" id="UP000235965"/>
    </source>
</evidence>
<protein>
    <recommendedName>
        <fullName evidence="3">Endonuclease/exonuclease/phosphatase domain-containing protein</fullName>
    </recommendedName>
</protein>
<dbReference type="SUPFAM" id="SSF56219">
    <property type="entry name" value="DNase I-like"/>
    <property type="match status" value="1"/>
</dbReference>
<dbReference type="InParanoid" id="A0A2J7PLG3"/>
<sequence>MLLDQLDSYKLDITAIQEMRWLGKGVTEKMDHVVLCSCQKKSHVFGKGFIVNKKKKKNLSLDFQAKSHRTCRLRIKGKFFNYSLICMHAPTEDKSDEEKDSFYDELDEIYGECTKRDCKIIIGDINAKVGNEDVYRSDGNVFNQIDHILIDVRHCSDLMDVRSYRGANIDSDHYLMISKIRSRISNARKIHGSQAKKMNCGKLVEQGIATRYTGLVTECLVGLSDSEDVSEAWRDLRDVTINAAGAVLGRVERIKYKNWFDGECEQVTNEKTRHIRECSKGTILEGPWKNTVKREEKEKDCIKRRKGNMINKNRHP</sequence>
<dbReference type="AlphaFoldDB" id="A0A2J7PLG3"/>
<keyword evidence="2" id="KW-1185">Reference proteome</keyword>
<accession>A0A2J7PLG3</accession>
<proteinExistence type="predicted"/>
<gene>
    <name evidence="1" type="ORF">B7P43_G09059</name>
</gene>
<comment type="caution">
    <text evidence="1">The sequence shown here is derived from an EMBL/GenBank/DDBJ whole genome shotgun (WGS) entry which is preliminary data.</text>
</comment>
<dbReference type="Proteomes" id="UP000235965">
    <property type="component" value="Unassembled WGS sequence"/>
</dbReference>
<dbReference type="Gene3D" id="3.60.10.10">
    <property type="entry name" value="Endonuclease/exonuclease/phosphatase"/>
    <property type="match status" value="1"/>
</dbReference>
<evidence type="ECO:0000313" key="1">
    <source>
        <dbReference type="EMBL" id="PNF17173.1"/>
    </source>
</evidence>
<name>A0A2J7PLG3_9NEOP</name>
<dbReference type="STRING" id="105785.A0A2J7PLG3"/>
<evidence type="ECO:0008006" key="3">
    <source>
        <dbReference type="Google" id="ProtNLM"/>
    </source>
</evidence>
<dbReference type="EMBL" id="NEVH01024426">
    <property type="protein sequence ID" value="PNF17173.1"/>
    <property type="molecule type" value="Genomic_DNA"/>
</dbReference>
<dbReference type="InterPro" id="IPR036691">
    <property type="entry name" value="Endo/exonu/phosph_ase_sf"/>
</dbReference>
<reference evidence="1" key="1">
    <citation type="submission" date="2017-12" db="EMBL/GenBank/DDBJ databases">
        <title>Hemimetabolous genomes reveal molecular basis of termite eusociality.</title>
        <authorList>
            <person name="Harrison M.C."/>
            <person name="Jongepier E."/>
            <person name="Robertson H.M."/>
            <person name="Arning N."/>
            <person name="Bitard-Feildel T."/>
            <person name="Chao H."/>
            <person name="Childers C.P."/>
            <person name="Dinh H."/>
            <person name="Doddapaneni H."/>
            <person name="Dugan S."/>
            <person name="Gowin J."/>
            <person name="Greiner C."/>
            <person name="Han Y."/>
            <person name="Hu H."/>
            <person name="Hughes D.S.T."/>
            <person name="Huylmans A.-K."/>
            <person name="Kemena C."/>
            <person name="Kremer L.P.M."/>
            <person name="Lee S.L."/>
            <person name="Lopez-Ezquerra A."/>
            <person name="Mallet L."/>
            <person name="Monroy-Kuhn J.M."/>
            <person name="Moser A."/>
            <person name="Murali S.C."/>
            <person name="Muzny D.M."/>
            <person name="Otani S."/>
            <person name="Piulachs M.-D."/>
            <person name="Poelchau M."/>
            <person name="Qu J."/>
            <person name="Schaub F."/>
            <person name="Wada-Katsumata A."/>
            <person name="Worley K.C."/>
            <person name="Xie Q."/>
            <person name="Ylla G."/>
            <person name="Poulsen M."/>
            <person name="Gibbs R.A."/>
            <person name="Schal C."/>
            <person name="Richards S."/>
            <person name="Belles X."/>
            <person name="Korb J."/>
            <person name="Bornberg-Bauer E."/>
        </authorList>
    </citation>
    <scope>NUCLEOTIDE SEQUENCE [LARGE SCALE GENOMIC DNA]</scope>
    <source>
        <tissue evidence="1">Whole body</tissue>
    </source>
</reference>